<evidence type="ECO:0000313" key="3">
    <source>
        <dbReference type="Proteomes" id="UP000267606"/>
    </source>
</evidence>
<sequence>MENNCVAWERFTPTGPVALLPLTENMSSVTWTTSIEHAEELLSLPSEEFVDELNDFLTTDIHQNSITNQFLSLTGQVLKGVFSVNEKPRLTFPTVISVYEGTRAGFPLAFGHTYSYVMPRAALIGDAAHRTHPLAGQGVNLGWSDVKILLSCLEQCVIDGGDLGSLTYLSDYDTQAQRRNVPVQVACDWLNRLYLTSSMPLILIRSFGLNMVDRFTPLKVYFSFCDSFGPYRLPNINNVSSALNMDNSTQLAITIGAIME</sequence>
<evidence type="ECO:0000313" key="4">
    <source>
        <dbReference type="WBParaSite" id="OFLC_0000529901-mRNA-1"/>
    </source>
</evidence>
<evidence type="ECO:0000313" key="2">
    <source>
        <dbReference type="EMBL" id="VDO42681.1"/>
    </source>
</evidence>
<dbReference type="EMBL" id="UZAJ01004485">
    <property type="protein sequence ID" value="VDO42681.1"/>
    <property type="molecule type" value="Genomic_DNA"/>
</dbReference>
<proteinExistence type="predicted"/>
<accession>A0A183HCT8</accession>
<evidence type="ECO:0000259" key="1">
    <source>
        <dbReference type="Pfam" id="PF01494"/>
    </source>
</evidence>
<dbReference type="Pfam" id="PF01494">
    <property type="entry name" value="FAD_binding_3"/>
    <property type="match status" value="1"/>
</dbReference>
<protein>
    <submittedName>
        <fullName evidence="4">FAD_binding_3 domain-containing protein</fullName>
    </submittedName>
</protein>
<dbReference type="PROSITE" id="PS01304">
    <property type="entry name" value="UBIH"/>
    <property type="match status" value="1"/>
</dbReference>
<dbReference type="InterPro" id="IPR018168">
    <property type="entry name" value="Ubi_Hdrlase_CS"/>
</dbReference>
<dbReference type="WBParaSite" id="OFLC_0000529901-mRNA-1">
    <property type="protein sequence ID" value="OFLC_0000529901-mRNA-1"/>
    <property type="gene ID" value="OFLC_0000529901"/>
</dbReference>
<gene>
    <name evidence="2" type="ORF">OFLC_LOCUS5300</name>
</gene>
<reference evidence="2 3" key="2">
    <citation type="submission" date="2018-11" db="EMBL/GenBank/DDBJ databases">
        <authorList>
            <consortium name="Pathogen Informatics"/>
        </authorList>
    </citation>
    <scope>NUCLEOTIDE SEQUENCE [LARGE SCALE GENOMIC DNA]</scope>
</reference>
<dbReference type="Gene3D" id="3.30.9.10">
    <property type="entry name" value="D-Amino Acid Oxidase, subunit A, domain 2"/>
    <property type="match status" value="1"/>
</dbReference>
<dbReference type="PANTHER" id="PTHR43876">
    <property type="entry name" value="UBIQUINONE BIOSYNTHESIS MONOOXYGENASE COQ6, MITOCHONDRIAL"/>
    <property type="match status" value="1"/>
</dbReference>
<dbReference type="InterPro" id="IPR036188">
    <property type="entry name" value="FAD/NAD-bd_sf"/>
</dbReference>
<dbReference type="InterPro" id="IPR002938">
    <property type="entry name" value="FAD-bd"/>
</dbReference>
<organism evidence="4">
    <name type="scientific">Onchocerca flexuosa</name>
    <dbReference type="NCBI Taxonomy" id="387005"/>
    <lineage>
        <taxon>Eukaryota</taxon>
        <taxon>Metazoa</taxon>
        <taxon>Ecdysozoa</taxon>
        <taxon>Nematoda</taxon>
        <taxon>Chromadorea</taxon>
        <taxon>Rhabditida</taxon>
        <taxon>Spirurina</taxon>
        <taxon>Spiruromorpha</taxon>
        <taxon>Filarioidea</taxon>
        <taxon>Onchocercidae</taxon>
        <taxon>Onchocerca</taxon>
    </lineage>
</organism>
<dbReference type="SUPFAM" id="SSF51905">
    <property type="entry name" value="FAD/NAD(P)-binding domain"/>
    <property type="match status" value="1"/>
</dbReference>
<dbReference type="STRING" id="387005.A0A183HCT8"/>
<keyword evidence="3" id="KW-1185">Reference proteome</keyword>
<dbReference type="GO" id="GO:0005739">
    <property type="term" value="C:mitochondrion"/>
    <property type="evidence" value="ECO:0007669"/>
    <property type="project" value="TreeGrafter"/>
</dbReference>
<dbReference type="Gene3D" id="3.50.50.60">
    <property type="entry name" value="FAD/NAD(P)-binding domain"/>
    <property type="match status" value="1"/>
</dbReference>
<dbReference type="InterPro" id="IPR051205">
    <property type="entry name" value="UbiH/COQ6_monooxygenase"/>
</dbReference>
<name>A0A183HCT8_9BILA</name>
<dbReference type="GO" id="GO:0071949">
    <property type="term" value="F:FAD binding"/>
    <property type="evidence" value="ECO:0007669"/>
    <property type="project" value="InterPro"/>
</dbReference>
<reference evidence="4" key="1">
    <citation type="submission" date="2016-06" db="UniProtKB">
        <authorList>
            <consortium name="WormBaseParasite"/>
        </authorList>
    </citation>
    <scope>IDENTIFICATION</scope>
</reference>
<feature type="domain" description="FAD-binding" evidence="1">
    <location>
        <begin position="120"/>
        <end position="157"/>
    </location>
</feature>
<dbReference type="PANTHER" id="PTHR43876:SF7">
    <property type="entry name" value="UBIQUINONE BIOSYNTHESIS MONOOXYGENASE COQ6, MITOCHONDRIAL"/>
    <property type="match status" value="1"/>
</dbReference>
<dbReference type="AlphaFoldDB" id="A0A183HCT8"/>
<dbReference type="Proteomes" id="UP000267606">
    <property type="component" value="Unassembled WGS sequence"/>
</dbReference>